<dbReference type="Gene3D" id="1.10.287.130">
    <property type="match status" value="1"/>
</dbReference>
<evidence type="ECO:0000256" key="8">
    <source>
        <dbReference type="ARBA" id="ARBA00022741"/>
    </source>
</evidence>
<keyword evidence="4" id="KW-1003">Cell membrane</keyword>
<dbReference type="InterPro" id="IPR036097">
    <property type="entry name" value="HisK_dim/P_sf"/>
</dbReference>
<dbReference type="Pfam" id="PF02518">
    <property type="entry name" value="HATPase_c"/>
    <property type="match status" value="1"/>
</dbReference>
<keyword evidence="5" id="KW-0597">Phosphoprotein</keyword>
<evidence type="ECO:0000256" key="9">
    <source>
        <dbReference type="ARBA" id="ARBA00022777"/>
    </source>
</evidence>
<reference evidence="17 18" key="1">
    <citation type="submission" date="2011-07" db="EMBL/GenBank/DDBJ databases">
        <title>The complete genome of plasmid 1 of Emticicia oligotrophica DSM 17448.</title>
        <authorList>
            <consortium name="US DOE Joint Genome Institute (JGI-PGF)"/>
            <person name="Lucas S."/>
            <person name="Han J."/>
            <person name="Lapidus A."/>
            <person name="Bruce D."/>
            <person name="Goodwin L."/>
            <person name="Pitluck S."/>
            <person name="Peters L."/>
            <person name="Kyrpides N."/>
            <person name="Mavromatis K."/>
            <person name="Ivanova N."/>
            <person name="Ovchinnikova G."/>
            <person name="Teshima H."/>
            <person name="Detter J.C."/>
            <person name="Tapia R."/>
            <person name="Han C."/>
            <person name="Land M."/>
            <person name="Hauser L."/>
            <person name="Markowitz V."/>
            <person name="Cheng J.-F."/>
            <person name="Hugenholtz P."/>
            <person name="Woyke T."/>
            <person name="Wu D."/>
            <person name="Tindall B."/>
            <person name="Pomrenke H."/>
            <person name="Brambilla E."/>
            <person name="Klenk H.-P."/>
            <person name="Eisen J.A."/>
        </authorList>
    </citation>
    <scope>NUCLEOTIDE SEQUENCE [LARGE SCALE GENOMIC DNA]</scope>
    <source>
        <strain evidence="18">DSM 17448 / GPTSA100-15</strain>
        <plasmid evidence="17 18">pEMTOL01</plasmid>
    </source>
</reference>
<dbReference type="InterPro" id="IPR036890">
    <property type="entry name" value="HATPase_C_sf"/>
</dbReference>
<gene>
    <name evidence="17" type="ordered locus">Emtol_0278</name>
</gene>
<dbReference type="PANTHER" id="PTHR45528">
    <property type="entry name" value="SENSOR HISTIDINE KINASE CPXA"/>
    <property type="match status" value="1"/>
</dbReference>
<evidence type="ECO:0000313" key="17">
    <source>
        <dbReference type="EMBL" id="AFK05548.1"/>
    </source>
</evidence>
<dbReference type="InterPro" id="IPR004358">
    <property type="entry name" value="Sig_transdc_His_kin-like_C"/>
</dbReference>
<evidence type="ECO:0000259" key="16">
    <source>
        <dbReference type="PROSITE" id="PS50885"/>
    </source>
</evidence>
<name>A0ABN4ASE2_EMTOG</name>
<dbReference type="Gene3D" id="6.10.340.10">
    <property type="match status" value="1"/>
</dbReference>
<dbReference type="EC" id="2.7.13.3" evidence="3"/>
<dbReference type="GO" id="GO:0016301">
    <property type="term" value="F:kinase activity"/>
    <property type="evidence" value="ECO:0007669"/>
    <property type="project" value="UniProtKB-KW"/>
</dbReference>
<evidence type="ECO:0000256" key="7">
    <source>
        <dbReference type="ARBA" id="ARBA00022692"/>
    </source>
</evidence>
<dbReference type="Proteomes" id="UP000002875">
    <property type="component" value="Plasmid pEMTOL01"/>
</dbReference>
<dbReference type="PANTHER" id="PTHR45528:SF1">
    <property type="entry name" value="SENSOR HISTIDINE KINASE CPXA"/>
    <property type="match status" value="1"/>
</dbReference>
<dbReference type="SUPFAM" id="SSF158472">
    <property type="entry name" value="HAMP domain-like"/>
    <property type="match status" value="1"/>
</dbReference>
<evidence type="ECO:0000256" key="13">
    <source>
        <dbReference type="ARBA" id="ARBA00023136"/>
    </source>
</evidence>
<dbReference type="Gene3D" id="3.30.565.10">
    <property type="entry name" value="Histidine kinase-like ATPase, C-terminal domain"/>
    <property type="match status" value="1"/>
</dbReference>
<dbReference type="InterPro" id="IPR050398">
    <property type="entry name" value="HssS/ArlS-like"/>
</dbReference>
<keyword evidence="9 17" id="KW-0418">Kinase</keyword>
<dbReference type="PROSITE" id="PS50885">
    <property type="entry name" value="HAMP"/>
    <property type="match status" value="1"/>
</dbReference>
<evidence type="ECO:0000256" key="10">
    <source>
        <dbReference type="ARBA" id="ARBA00022840"/>
    </source>
</evidence>
<keyword evidence="12" id="KW-0902">Two-component regulatory system</keyword>
<keyword evidence="18" id="KW-1185">Reference proteome</keyword>
<dbReference type="InterPro" id="IPR003594">
    <property type="entry name" value="HATPase_dom"/>
</dbReference>
<dbReference type="SUPFAM" id="SSF47384">
    <property type="entry name" value="Homodimeric domain of signal transducing histidine kinase"/>
    <property type="match status" value="1"/>
</dbReference>
<keyword evidence="11 14" id="KW-1133">Transmembrane helix</keyword>
<keyword evidence="6" id="KW-0808">Transferase</keyword>
<organism evidence="17 18">
    <name type="scientific">Emticicia oligotrophica (strain DSM 17448 / CIP 109782 / MTCC 6937 / GPTSA100-15)</name>
    <dbReference type="NCBI Taxonomy" id="929562"/>
    <lineage>
        <taxon>Bacteria</taxon>
        <taxon>Pseudomonadati</taxon>
        <taxon>Bacteroidota</taxon>
        <taxon>Cytophagia</taxon>
        <taxon>Cytophagales</taxon>
        <taxon>Leadbetterellaceae</taxon>
        <taxon>Emticicia</taxon>
    </lineage>
</organism>
<evidence type="ECO:0000256" key="5">
    <source>
        <dbReference type="ARBA" id="ARBA00022553"/>
    </source>
</evidence>
<feature type="transmembrane region" description="Helical" evidence="14">
    <location>
        <begin position="153"/>
        <end position="177"/>
    </location>
</feature>
<evidence type="ECO:0000256" key="4">
    <source>
        <dbReference type="ARBA" id="ARBA00022475"/>
    </source>
</evidence>
<dbReference type="InterPro" id="IPR003660">
    <property type="entry name" value="HAMP_dom"/>
</dbReference>
<dbReference type="RefSeq" id="WP_015026294.1">
    <property type="nucleotide sequence ID" value="NC_018742.1"/>
</dbReference>
<feature type="transmembrane region" description="Helical" evidence="14">
    <location>
        <begin position="7"/>
        <end position="30"/>
    </location>
</feature>
<dbReference type="PROSITE" id="PS50109">
    <property type="entry name" value="HIS_KIN"/>
    <property type="match status" value="1"/>
</dbReference>
<evidence type="ECO:0000256" key="11">
    <source>
        <dbReference type="ARBA" id="ARBA00022989"/>
    </source>
</evidence>
<feature type="domain" description="Histidine kinase" evidence="15">
    <location>
        <begin position="239"/>
        <end position="454"/>
    </location>
</feature>
<keyword evidence="17" id="KW-0614">Plasmid</keyword>
<dbReference type="SMART" id="SM00304">
    <property type="entry name" value="HAMP"/>
    <property type="match status" value="1"/>
</dbReference>
<keyword evidence="8" id="KW-0547">Nucleotide-binding</keyword>
<evidence type="ECO:0000256" key="2">
    <source>
        <dbReference type="ARBA" id="ARBA00004651"/>
    </source>
</evidence>
<dbReference type="Pfam" id="PF00512">
    <property type="entry name" value="HisKA"/>
    <property type="match status" value="1"/>
</dbReference>
<keyword evidence="13 14" id="KW-0472">Membrane</keyword>
<evidence type="ECO:0000256" key="14">
    <source>
        <dbReference type="SAM" id="Phobius"/>
    </source>
</evidence>
<evidence type="ECO:0000256" key="1">
    <source>
        <dbReference type="ARBA" id="ARBA00000085"/>
    </source>
</evidence>
<comment type="catalytic activity">
    <reaction evidence="1">
        <text>ATP + protein L-histidine = ADP + protein N-phospho-L-histidine.</text>
        <dbReference type="EC" id="2.7.13.3"/>
    </reaction>
</comment>
<dbReference type="PRINTS" id="PR00344">
    <property type="entry name" value="BCTRLSENSOR"/>
</dbReference>
<proteinExistence type="predicted"/>
<keyword evidence="10" id="KW-0067">ATP-binding</keyword>
<dbReference type="CDD" id="cd00082">
    <property type="entry name" value="HisKA"/>
    <property type="match status" value="1"/>
</dbReference>
<dbReference type="SMART" id="SM00387">
    <property type="entry name" value="HATPase_c"/>
    <property type="match status" value="1"/>
</dbReference>
<dbReference type="CDD" id="cd06225">
    <property type="entry name" value="HAMP"/>
    <property type="match status" value="1"/>
</dbReference>
<geneLocation type="plasmid" evidence="17 18">
    <name>pEMTOL01</name>
</geneLocation>
<evidence type="ECO:0000259" key="15">
    <source>
        <dbReference type="PROSITE" id="PS50109"/>
    </source>
</evidence>
<keyword evidence="7 14" id="KW-0812">Transmembrane</keyword>
<accession>A0ABN4ASE2</accession>
<evidence type="ECO:0000256" key="6">
    <source>
        <dbReference type="ARBA" id="ARBA00022679"/>
    </source>
</evidence>
<evidence type="ECO:0000256" key="12">
    <source>
        <dbReference type="ARBA" id="ARBA00023012"/>
    </source>
</evidence>
<dbReference type="SMART" id="SM00388">
    <property type="entry name" value="HisKA"/>
    <property type="match status" value="1"/>
</dbReference>
<feature type="domain" description="HAMP" evidence="16">
    <location>
        <begin position="178"/>
        <end position="231"/>
    </location>
</feature>
<dbReference type="Pfam" id="PF00672">
    <property type="entry name" value="HAMP"/>
    <property type="match status" value="1"/>
</dbReference>
<dbReference type="EMBL" id="CP002962">
    <property type="protein sequence ID" value="AFK05548.1"/>
    <property type="molecule type" value="Genomic_DNA"/>
</dbReference>
<comment type="subcellular location">
    <subcellularLocation>
        <location evidence="2">Cell membrane</location>
        <topology evidence="2">Multi-pass membrane protein</topology>
    </subcellularLocation>
</comment>
<protein>
    <recommendedName>
        <fullName evidence="3">histidine kinase</fullName>
        <ecNumber evidence="3">2.7.13.3</ecNumber>
    </recommendedName>
</protein>
<evidence type="ECO:0000256" key="3">
    <source>
        <dbReference type="ARBA" id="ARBA00012438"/>
    </source>
</evidence>
<evidence type="ECO:0000313" key="18">
    <source>
        <dbReference type="Proteomes" id="UP000002875"/>
    </source>
</evidence>
<dbReference type="InterPro" id="IPR005467">
    <property type="entry name" value="His_kinase_dom"/>
</dbReference>
<dbReference type="InterPro" id="IPR003661">
    <property type="entry name" value="HisK_dim/P_dom"/>
</dbReference>
<dbReference type="SUPFAM" id="SSF55874">
    <property type="entry name" value="ATPase domain of HSP90 chaperone/DNA topoisomerase II/histidine kinase"/>
    <property type="match status" value="1"/>
</dbReference>
<sequence length="454" mass="52558">MTLKRRLAINVSLAFSLLFGLASTIIYQSFSDFRKDEFKQRLNDKALTTAKLLVEVKEVDKQLLKLIDKNSINKLFNEKALVFDTNFNLIYSSIDDSKITWSLNDLKKLKQEKTFFRREKENEVMGIFYDFEHVEYLILISAEDKYGNSKLAYLLYILITTYIVSVILIWIFTYFLISSLLKPLDEFQGQITNISINNLNIKLPERHQKDEINILTQAFNILLQRIDNAFRSQKEFTSNASHEIRTPLARIAFQVENLIHNYKHSIEVKNFLNNIKNDTYHLSDLINSLLLLSKLDKSDEEKFEKIQIDEVIFSAYDQTLKTFPNLIIDFELAENTENDISLTVQGTKSMLEIVFINIFKNAALYSTNEKIYVTLSQISSNQIEISIMNKGEIITEAEQAKLFTPFMRGENSKTKNGSGLGLTISKRILAYHKATIKYASQGSEINVFKIIFKN</sequence>